<dbReference type="Proteomes" id="UP000075683">
    <property type="component" value="Unassembled WGS sequence"/>
</dbReference>
<organism evidence="1 2">
    <name type="scientific">Caldibacillus debilis</name>
    <dbReference type="NCBI Taxonomy" id="301148"/>
    <lineage>
        <taxon>Bacteria</taxon>
        <taxon>Bacillati</taxon>
        <taxon>Bacillota</taxon>
        <taxon>Bacilli</taxon>
        <taxon>Bacillales</taxon>
        <taxon>Bacillaceae</taxon>
        <taxon>Caldibacillus</taxon>
    </lineage>
</organism>
<protein>
    <submittedName>
        <fullName evidence="1">Uncharacterized protein</fullName>
    </submittedName>
</protein>
<reference evidence="1 2" key="1">
    <citation type="submission" date="2016-01" db="EMBL/GenBank/DDBJ databases">
        <title>Draft Genome Sequences of Seven Thermophilic Sporeformers Isolated from Foods.</title>
        <authorList>
            <person name="Berendsen E.M."/>
            <person name="Wells-Bennik M.H."/>
            <person name="Krawcyk A.O."/>
            <person name="De Jong A."/>
            <person name="Holsappel S."/>
            <person name="Eijlander R.T."/>
            <person name="Kuipers O.P."/>
        </authorList>
    </citation>
    <scope>NUCLEOTIDE SEQUENCE [LARGE SCALE GENOMIC DNA]</scope>
    <source>
        <strain evidence="1 2">B4135</strain>
    </source>
</reference>
<dbReference type="AlphaFoldDB" id="A0A150LUS3"/>
<dbReference type="EMBL" id="LQYT01000066">
    <property type="protein sequence ID" value="KYD15911.1"/>
    <property type="molecule type" value="Genomic_DNA"/>
</dbReference>
<sequence length="42" mass="4757">MPVSRPFFKAIVPKTGVFVLKGQGFNNEHTKSFEEDIKKNCS</sequence>
<dbReference type="STRING" id="301148.B4135_2674"/>
<name>A0A150LUS3_9BACI</name>
<evidence type="ECO:0000313" key="1">
    <source>
        <dbReference type="EMBL" id="KYD15911.1"/>
    </source>
</evidence>
<evidence type="ECO:0000313" key="2">
    <source>
        <dbReference type="Proteomes" id="UP000075683"/>
    </source>
</evidence>
<gene>
    <name evidence="1" type="ORF">B4135_2674</name>
</gene>
<comment type="caution">
    <text evidence="1">The sequence shown here is derived from an EMBL/GenBank/DDBJ whole genome shotgun (WGS) entry which is preliminary data.</text>
</comment>
<accession>A0A150LUS3</accession>
<proteinExistence type="predicted"/>